<name>A0A392T882_9FABA</name>
<feature type="non-terminal residue" evidence="2">
    <location>
        <position position="32"/>
    </location>
</feature>
<reference evidence="2 3" key="1">
    <citation type="journal article" date="2018" name="Front. Plant Sci.">
        <title>Red Clover (Trifolium pratense) and Zigzag Clover (T. medium) - A Picture of Genomic Similarities and Differences.</title>
        <authorList>
            <person name="Dluhosova J."/>
            <person name="Istvanek J."/>
            <person name="Nedelnik J."/>
            <person name="Repkova J."/>
        </authorList>
    </citation>
    <scope>NUCLEOTIDE SEQUENCE [LARGE SCALE GENOMIC DNA]</scope>
    <source>
        <strain evidence="3">cv. 10/8</strain>
        <tissue evidence="2">Leaf</tissue>
    </source>
</reference>
<organism evidence="2 3">
    <name type="scientific">Trifolium medium</name>
    <dbReference type="NCBI Taxonomy" id="97028"/>
    <lineage>
        <taxon>Eukaryota</taxon>
        <taxon>Viridiplantae</taxon>
        <taxon>Streptophyta</taxon>
        <taxon>Embryophyta</taxon>
        <taxon>Tracheophyta</taxon>
        <taxon>Spermatophyta</taxon>
        <taxon>Magnoliopsida</taxon>
        <taxon>eudicotyledons</taxon>
        <taxon>Gunneridae</taxon>
        <taxon>Pentapetalae</taxon>
        <taxon>rosids</taxon>
        <taxon>fabids</taxon>
        <taxon>Fabales</taxon>
        <taxon>Fabaceae</taxon>
        <taxon>Papilionoideae</taxon>
        <taxon>50 kb inversion clade</taxon>
        <taxon>NPAAA clade</taxon>
        <taxon>Hologalegina</taxon>
        <taxon>IRL clade</taxon>
        <taxon>Trifolieae</taxon>
        <taxon>Trifolium</taxon>
    </lineage>
</organism>
<comment type="caution">
    <text evidence="2">The sequence shown here is derived from an EMBL/GenBank/DDBJ whole genome shotgun (WGS) entry which is preliminary data.</text>
</comment>
<accession>A0A392T882</accession>
<protein>
    <submittedName>
        <fullName evidence="2">Uncharacterized protein</fullName>
    </submittedName>
</protein>
<dbReference type="AlphaFoldDB" id="A0A392T882"/>
<dbReference type="EMBL" id="LXQA010513434">
    <property type="protein sequence ID" value="MCI56515.1"/>
    <property type="molecule type" value="Genomic_DNA"/>
</dbReference>
<sequence length="32" mass="3412">MIQALELEEDTVEVEEEGEEDAGAEDDSDGSA</sequence>
<keyword evidence="3" id="KW-1185">Reference proteome</keyword>
<evidence type="ECO:0000313" key="3">
    <source>
        <dbReference type="Proteomes" id="UP000265520"/>
    </source>
</evidence>
<dbReference type="Proteomes" id="UP000265520">
    <property type="component" value="Unassembled WGS sequence"/>
</dbReference>
<feature type="region of interest" description="Disordered" evidence="1">
    <location>
        <begin position="1"/>
        <end position="32"/>
    </location>
</feature>
<evidence type="ECO:0000313" key="2">
    <source>
        <dbReference type="EMBL" id="MCI56515.1"/>
    </source>
</evidence>
<proteinExistence type="predicted"/>
<evidence type="ECO:0000256" key="1">
    <source>
        <dbReference type="SAM" id="MobiDB-lite"/>
    </source>
</evidence>